<feature type="transmembrane region" description="Helical" evidence="2">
    <location>
        <begin position="199"/>
        <end position="220"/>
    </location>
</feature>
<feature type="transmembrane region" description="Helical" evidence="2">
    <location>
        <begin position="63"/>
        <end position="81"/>
    </location>
</feature>
<feature type="transmembrane region" description="Helical" evidence="2">
    <location>
        <begin position="101"/>
        <end position="119"/>
    </location>
</feature>
<dbReference type="Proteomes" id="UP000463857">
    <property type="component" value="Chromosome"/>
</dbReference>
<evidence type="ECO:0000313" key="3">
    <source>
        <dbReference type="EMBL" id="QHC01453.1"/>
    </source>
</evidence>
<accession>A0A7L4YR85</accession>
<dbReference type="RefSeq" id="WP_159546588.1">
    <property type="nucleotide sequence ID" value="NZ_CP047156.1"/>
</dbReference>
<feature type="transmembrane region" description="Helical" evidence="2">
    <location>
        <begin position="165"/>
        <end position="187"/>
    </location>
</feature>
<evidence type="ECO:0000313" key="4">
    <source>
        <dbReference type="Proteomes" id="UP000463857"/>
    </source>
</evidence>
<keyword evidence="2" id="KW-0812">Transmembrane</keyword>
<reference evidence="3 4" key="1">
    <citation type="journal article" date="2018" name="Int. J. Syst. Evol. Microbiol.">
        <title>Epidermidibacterium keratini gen. nov., sp. nov., a member of the family Sporichthyaceae, isolated from keratin epidermis.</title>
        <authorList>
            <person name="Lee D.G."/>
            <person name="Trujillo M.E."/>
            <person name="Kang S."/>
            <person name="Nam J.J."/>
            <person name="Kim Y.J."/>
        </authorList>
    </citation>
    <scope>NUCLEOTIDE SEQUENCE [LARGE SCALE GENOMIC DNA]</scope>
    <source>
        <strain evidence="3 4">EPI-7</strain>
    </source>
</reference>
<feature type="transmembrane region" description="Helical" evidence="2">
    <location>
        <begin position="343"/>
        <end position="367"/>
    </location>
</feature>
<feature type="region of interest" description="Disordered" evidence="1">
    <location>
        <begin position="1"/>
        <end position="45"/>
    </location>
</feature>
<name>A0A7L4YR85_9ACTN</name>
<feature type="region of interest" description="Disordered" evidence="1">
    <location>
        <begin position="457"/>
        <end position="479"/>
    </location>
</feature>
<feature type="transmembrane region" description="Helical" evidence="2">
    <location>
        <begin position="131"/>
        <end position="153"/>
    </location>
</feature>
<proteinExistence type="predicted"/>
<protein>
    <submittedName>
        <fullName evidence="3">Uncharacterized protein</fullName>
    </submittedName>
</protein>
<feature type="compositionally biased region" description="Pro residues" evidence="1">
    <location>
        <begin position="384"/>
        <end position="407"/>
    </location>
</feature>
<keyword evidence="4" id="KW-1185">Reference proteome</keyword>
<evidence type="ECO:0000256" key="1">
    <source>
        <dbReference type="SAM" id="MobiDB-lite"/>
    </source>
</evidence>
<dbReference type="KEGG" id="eke:EK0264_14925"/>
<dbReference type="InParanoid" id="A0A7L4YR85"/>
<feature type="transmembrane region" description="Helical" evidence="2">
    <location>
        <begin position="260"/>
        <end position="282"/>
    </location>
</feature>
<dbReference type="AlphaFoldDB" id="A0A7L4YR85"/>
<keyword evidence="2" id="KW-1133">Transmembrane helix</keyword>
<feature type="compositionally biased region" description="Pro residues" evidence="1">
    <location>
        <begin position="23"/>
        <end position="42"/>
    </location>
</feature>
<organism evidence="3 4">
    <name type="scientific">Epidermidibacterium keratini</name>
    <dbReference type="NCBI Taxonomy" id="1891644"/>
    <lineage>
        <taxon>Bacteria</taxon>
        <taxon>Bacillati</taxon>
        <taxon>Actinomycetota</taxon>
        <taxon>Actinomycetes</taxon>
        <taxon>Sporichthyales</taxon>
        <taxon>Sporichthyaceae</taxon>
        <taxon>Epidermidibacterium</taxon>
    </lineage>
</organism>
<dbReference type="EMBL" id="CP047156">
    <property type="protein sequence ID" value="QHC01453.1"/>
    <property type="molecule type" value="Genomic_DNA"/>
</dbReference>
<evidence type="ECO:0000256" key="2">
    <source>
        <dbReference type="SAM" id="Phobius"/>
    </source>
</evidence>
<feature type="region of interest" description="Disordered" evidence="1">
    <location>
        <begin position="372"/>
        <end position="437"/>
    </location>
</feature>
<keyword evidence="2" id="KW-0472">Membrane</keyword>
<feature type="transmembrane region" description="Helical" evidence="2">
    <location>
        <begin position="294"/>
        <end position="317"/>
    </location>
</feature>
<gene>
    <name evidence="3" type="ORF">EK0264_14925</name>
</gene>
<sequence length="479" mass="49862">MLNSPPPAEQRSAASAEPAVILGPPPGAPPAGRPRHMGPPPTWGQHFAARRAARGTIIPPTRWAYPVVLLASWVILGTSLIDLPAESALIPTQTKLLWGHPAFAFGFWLTLLAVVLAVAAGRSKRPRSIELGVHAALLLAVSSLCFIVGFIDVARRVAMLSDKDVNIGTGVITLGALGVCGLSLAVADLLQLPDLRRLPLLRFAAGYAWVPILVAGVMLFRDVRIGKSYAARAGALTDSVSGAQAEGVVRAGQLGFVSSGLGYVLIIAAFLVLIAAAAVVWLPRPRRFGHVPAALIAGPMIGFAAVLVVLEVLRALVATARPASQIATRIEVAPSDVHLNLGYGGWLLLLAASGLLLLGTLVTQAGLATPRVAPRPMARRRPQAPRPPAMQPAPAMPPQEMPRPAMPRRPSAPFRPPDFGPTRISRPHRPSPDAAIAVGSTPIGATALGAAALAVSAPDPSSATGQYAAFPTPVTRRPN</sequence>